<dbReference type="RefSeq" id="WP_003327433.1">
    <property type="nucleotide sequence ID" value="NC_014639.1"/>
</dbReference>
<keyword evidence="3" id="KW-1185">Reference proteome</keyword>
<feature type="region of interest" description="Disordered" evidence="1">
    <location>
        <begin position="67"/>
        <end position="92"/>
    </location>
</feature>
<evidence type="ECO:0000256" key="1">
    <source>
        <dbReference type="SAM" id="MobiDB-lite"/>
    </source>
</evidence>
<feature type="compositionally biased region" description="Basic and acidic residues" evidence="1">
    <location>
        <begin position="67"/>
        <end position="88"/>
    </location>
</feature>
<accession>A0ABM5LV91</accession>
<dbReference type="InterPro" id="IPR008983">
    <property type="entry name" value="Tumour_necrosis_fac-like_dom"/>
</dbReference>
<evidence type="ECO:0000313" key="2">
    <source>
        <dbReference type="EMBL" id="ADP31764.1"/>
    </source>
</evidence>
<feature type="compositionally biased region" description="Polar residues" evidence="1">
    <location>
        <begin position="41"/>
        <end position="50"/>
    </location>
</feature>
<reference evidence="2 3" key="1">
    <citation type="journal article" date="2011" name="Front. Microbiol.">
        <title>Genomic signatures of strain selection and enhancement in Bacillus atrophaeus var. globigii, a historical biowarfare simulant.</title>
        <authorList>
            <person name="Gibbons H.S."/>
            <person name="Broomall S.M."/>
            <person name="McNew L.A."/>
            <person name="Daligault H."/>
            <person name="Chapman C."/>
            <person name="Bruce D."/>
            <person name="Karavis M."/>
            <person name="Krepps M."/>
            <person name="McGregor P.A."/>
            <person name="Hong C."/>
            <person name="Park K.H."/>
            <person name="Akmal A."/>
            <person name="Feldman A."/>
            <person name="Lin J.S."/>
            <person name="Chang W.E."/>
            <person name="Higgs B.W."/>
            <person name="Demirev P."/>
            <person name="Lindquist J."/>
            <person name="Liem A."/>
            <person name="Fochler E."/>
            <person name="Read T.D."/>
            <person name="Tapia R."/>
            <person name="Johnson S."/>
            <person name="Bishop-Lilly K.A."/>
            <person name="Detter C."/>
            <person name="Han C."/>
            <person name="Sozhamannan S."/>
            <person name="Rosenzweig C.N."/>
            <person name="Skowronski E.W."/>
        </authorList>
    </citation>
    <scope>NUCLEOTIDE SEQUENCE [LARGE SCALE GENOMIC DNA]</scope>
    <source>
        <strain evidence="2 3">1942</strain>
    </source>
</reference>
<protein>
    <recommendedName>
        <fullName evidence="4">Terminase</fullName>
    </recommendedName>
</protein>
<dbReference type="Proteomes" id="UP000006867">
    <property type="component" value="Chromosome"/>
</dbReference>
<proteinExistence type="predicted"/>
<feature type="compositionally biased region" description="Basic and acidic residues" evidence="1">
    <location>
        <begin position="31"/>
        <end position="40"/>
    </location>
</feature>
<dbReference type="EMBL" id="CP002207">
    <property type="protein sequence ID" value="ADP31764.1"/>
    <property type="molecule type" value="Genomic_DNA"/>
</dbReference>
<evidence type="ECO:0000313" key="3">
    <source>
        <dbReference type="Proteomes" id="UP000006867"/>
    </source>
</evidence>
<gene>
    <name evidence="2" type="ordered locus">BATR1942_04050</name>
</gene>
<feature type="region of interest" description="Disordered" evidence="1">
    <location>
        <begin position="1"/>
        <end position="20"/>
    </location>
</feature>
<evidence type="ECO:0008006" key="4">
    <source>
        <dbReference type="Google" id="ProtNLM"/>
    </source>
</evidence>
<name>A0ABM5LV91_BACA1</name>
<feature type="region of interest" description="Disordered" evidence="1">
    <location>
        <begin position="31"/>
        <end position="50"/>
    </location>
</feature>
<dbReference type="CDD" id="cd19958">
    <property type="entry name" value="pyocin_knob"/>
    <property type="match status" value="1"/>
</dbReference>
<dbReference type="Gene3D" id="2.60.120.40">
    <property type="match status" value="1"/>
</dbReference>
<sequence length="579" mass="65830">MAYEEKTDWLPDDPINEDDVNRWEKGIKDSHTDLAAHKNDMNNPHNTTKAQIGLGNVDDVQQAAKKDFDQHNQDQDRHITKDEREKWDGGQLSKFTKDNGAVLLNISDGVDFHKVAVSQYKTFTFYTANSGINTPPQSTRGIYLHSSSTYGEALALANDGGIWRKSLADGNWSDWIRFETEKSVQEKVDAHANKTDIHVTKADKDKWNGSQSAKLTQDSGLLIHKYGVDFNIVTETGFYYMASTSTALNAPVNSNGYLFVYNYGTYPYQEFTSYSSVIDSVPNTRRKFIRNKVSGQDKWTPWIELEYSEGAQQKADKALSAAKDYVDSNFTNEMLTCLPDEKAILDARTPGTEYPLGVTLWSIFQNNDTGYPLGYGLIKNEKLNQYRFTQYFYGNADEKNGKKYQTGTWVRHWWTGSGWTPWDKISGFAHAKITTKSRQALDKGNYNKINYNSMISDSHNAFDTTSNRFIVPNDGMYFVGAGVYIDNVQTYSNFELTIYLNGKQHKNIAQYRHKPQDPSTSKDFGVGVYGAGTLSLKKGDYLEIYMYVGYDDITRYVSDRSEAYNYFEILEMGGIDPTR</sequence>
<organism evidence="2 3">
    <name type="scientific">Bacillus atrophaeus (strain 1942)</name>
    <dbReference type="NCBI Taxonomy" id="720555"/>
    <lineage>
        <taxon>Bacteria</taxon>
        <taxon>Bacillati</taxon>
        <taxon>Bacillota</taxon>
        <taxon>Bacilli</taxon>
        <taxon>Bacillales</taxon>
        <taxon>Bacillaceae</taxon>
        <taxon>Bacillus</taxon>
    </lineage>
</organism>
<dbReference type="SUPFAM" id="SSF49842">
    <property type="entry name" value="TNF-like"/>
    <property type="match status" value="1"/>
</dbReference>